<name>A0A060A332_ACICK</name>
<accession>A0A060A332</accession>
<dbReference type="RefSeq" id="WP_004873278.1">
    <property type="nucleotide sequence ID" value="NZ_CP005987.1"/>
</dbReference>
<dbReference type="HOGENOM" id="CLU_1444781_0_0_6"/>
<evidence type="ECO:0000313" key="1">
    <source>
        <dbReference type="EMBL" id="AIA56616.1"/>
    </source>
</evidence>
<organism evidence="1 2">
    <name type="scientific">Acidithiobacillus caldus (strain ATCC 51756 / DSM 8584 / KU)</name>
    <dbReference type="NCBI Taxonomy" id="637389"/>
    <lineage>
        <taxon>Bacteria</taxon>
        <taxon>Pseudomonadati</taxon>
        <taxon>Pseudomonadota</taxon>
        <taxon>Acidithiobacillia</taxon>
        <taxon>Acidithiobacillales</taxon>
        <taxon>Acidithiobacillaceae</taxon>
        <taxon>Acidithiobacillus</taxon>
    </lineage>
</organism>
<dbReference type="KEGG" id="acz:Acaty_m0043"/>
<proteinExistence type="predicted"/>
<evidence type="ECO:0000313" key="2">
    <source>
        <dbReference type="Proteomes" id="UP000005522"/>
    </source>
</evidence>
<reference evidence="1 2" key="1">
    <citation type="journal article" date="2009" name="J. Bacteriol.">
        <title>Draft genome sequence of the extremely acidophilic bacterium Acidithiobacillus caldus ATCC 51756 reveals metabolic versatility in the genus Acidithiobacillus.</title>
        <authorList>
            <person name="Valdes J."/>
            <person name="Quatrini R."/>
            <person name="Hallberg K."/>
            <person name="Dopson M."/>
            <person name="Valenzuela P.D."/>
            <person name="Holmes D.S."/>
        </authorList>
    </citation>
    <scope>NUCLEOTIDE SEQUENCE [LARGE SCALE GENOMIC DNA]</scope>
    <source>
        <strain evidence="2">ATCC 51756 / DSM 8584 / KU</strain>
        <plasmid evidence="2">megaPlasmid mpAca1.1</plasmid>
    </source>
</reference>
<dbReference type="Proteomes" id="UP000005522">
    <property type="component" value="Plasmid megap mpAca1.1"/>
</dbReference>
<dbReference type="EMBL" id="CP005987">
    <property type="protein sequence ID" value="AIA56616.1"/>
    <property type="molecule type" value="Genomic_DNA"/>
</dbReference>
<sequence>MQILSWHDPASGTDVYRVLWDASRCEAAFVDIPESAVEEALERLLGAEPKLRLRYAITTHWRADTEAAAERLSVLCPALQIVAPHWGDWDASALAPLRLGGHSLQLTALGNGYFGVYGPTYCLCGEVWDGRGRWRGDALGQRFLRRLSPHTRLFALDSTSQGILWREWQSLHGQQVVNLAAIRSLRHTRKKRPA</sequence>
<geneLocation type="plasmid" evidence="2">
    <name>megaPlasmid mpAca1.1</name>
</geneLocation>
<protein>
    <recommendedName>
        <fullName evidence="3">Metallo-beta-lactamase domain-containing protein</fullName>
    </recommendedName>
</protein>
<keyword evidence="1" id="KW-0614">Plasmid</keyword>
<dbReference type="AlphaFoldDB" id="A0A060A332"/>
<evidence type="ECO:0008006" key="3">
    <source>
        <dbReference type="Google" id="ProtNLM"/>
    </source>
</evidence>
<gene>
    <name evidence="1" type="ORF">Acaty_m0043</name>
</gene>